<proteinExistence type="predicted"/>
<keyword evidence="3" id="KW-1185">Reference proteome</keyword>
<feature type="chain" id="PRO_5035228407" description="Secreted protein" evidence="1">
    <location>
        <begin position="30"/>
        <end position="164"/>
    </location>
</feature>
<sequence length="164" mass="18554">MCIISFNPSHRFAMLLLLLFEMESHYVAQAGVQWHDLGSLQPLSPEFQQFSHLSPPSTGTTGVPHYAWLIFVFLVKTGFCHVTQVGLELLASKDPPASAFQSAGITDMNHHSWPCCYYYISRQSLPLSPRLECIGVILAHYNLWLPSSRDRETNLVNMVKPCLY</sequence>
<dbReference type="PANTHER" id="PTHR12138">
    <property type="entry name" value="PRIMATE-EXPANDED PROTEIN FAMILY"/>
    <property type="match status" value="1"/>
</dbReference>
<protein>
    <recommendedName>
        <fullName evidence="4">Secreted protein</fullName>
    </recommendedName>
</protein>
<dbReference type="AlphaFoldDB" id="A0A8I3WEZ1"/>
<dbReference type="Ensembl" id="ENSCJAT00000122548.1">
    <property type="protein sequence ID" value="ENSCJAP00000088894.1"/>
    <property type="gene ID" value="ENSCJAG00000080653.1"/>
</dbReference>
<dbReference type="PANTHER" id="PTHR12138:SF162">
    <property type="entry name" value="CHROMOSOME UNDETERMINED SCAFFOLD_275, WHOLE GENOME SHOTGUN SEQUENCE"/>
    <property type="match status" value="1"/>
</dbReference>
<reference evidence="2 3" key="1">
    <citation type="submission" date="2009-03" db="EMBL/GenBank/DDBJ databases">
        <authorList>
            <person name="Warren W."/>
            <person name="Ye L."/>
            <person name="Minx P."/>
            <person name="Worley K."/>
            <person name="Gibbs R."/>
            <person name="Wilson R.K."/>
        </authorList>
    </citation>
    <scope>NUCLEOTIDE SEQUENCE [LARGE SCALE GENOMIC DNA]</scope>
</reference>
<dbReference type="GeneTree" id="ENSGT00940000167556"/>
<organism evidence="2 3">
    <name type="scientific">Callithrix jacchus</name>
    <name type="common">White-tufted-ear marmoset</name>
    <name type="synonym">Simia Jacchus</name>
    <dbReference type="NCBI Taxonomy" id="9483"/>
    <lineage>
        <taxon>Eukaryota</taxon>
        <taxon>Metazoa</taxon>
        <taxon>Chordata</taxon>
        <taxon>Craniata</taxon>
        <taxon>Vertebrata</taxon>
        <taxon>Euteleostomi</taxon>
        <taxon>Mammalia</taxon>
        <taxon>Eutheria</taxon>
        <taxon>Euarchontoglires</taxon>
        <taxon>Primates</taxon>
        <taxon>Haplorrhini</taxon>
        <taxon>Platyrrhini</taxon>
        <taxon>Cebidae</taxon>
        <taxon>Callitrichinae</taxon>
        <taxon>Callithrix</taxon>
        <taxon>Callithrix</taxon>
    </lineage>
</organism>
<reference evidence="2" key="2">
    <citation type="submission" date="2025-08" db="UniProtKB">
        <authorList>
            <consortium name="Ensembl"/>
        </authorList>
    </citation>
    <scope>IDENTIFICATION</scope>
</reference>
<dbReference type="PRINTS" id="PR02045">
    <property type="entry name" value="F138DOMAIN"/>
</dbReference>
<reference evidence="2" key="3">
    <citation type="submission" date="2025-09" db="UniProtKB">
        <authorList>
            <consortium name="Ensembl"/>
        </authorList>
    </citation>
    <scope>IDENTIFICATION</scope>
</reference>
<evidence type="ECO:0000256" key="1">
    <source>
        <dbReference type="SAM" id="SignalP"/>
    </source>
</evidence>
<evidence type="ECO:0000313" key="2">
    <source>
        <dbReference type="Ensembl" id="ENSCJAP00000088894.1"/>
    </source>
</evidence>
<dbReference type="Proteomes" id="UP000008225">
    <property type="component" value="Chromosome 11"/>
</dbReference>
<feature type="signal peptide" evidence="1">
    <location>
        <begin position="1"/>
        <end position="29"/>
    </location>
</feature>
<keyword evidence="1" id="KW-0732">Signal</keyword>
<name>A0A8I3WEZ1_CALJA</name>
<evidence type="ECO:0008006" key="4">
    <source>
        <dbReference type="Google" id="ProtNLM"/>
    </source>
</evidence>
<accession>A0A8I3WEZ1</accession>
<evidence type="ECO:0000313" key="3">
    <source>
        <dbReference type="Proteomes" id="UP000008225"/>
    </source>
</evidence>